<evidence type="ECO:0000313" key="1">
    <source>
        <dbReference type="EMBL" id="MFD1047689.1"/>
    </source>
</evidence>
<proteinExistence type="predicted"/>
<dbReference type="EMBL" id="JBHTIS010001201">
    <property type="protein sequence ID" value="MFD1047689.1"/>
    <property type="molecule type" value="Genomic_DNA"/>
</dbReference>
<dbReference type="SUPFAM" id="SSF54637">
    <property type="entry name" value="Thioesterase/thiol ester dehydrase-isomerase"/>
    <property type="match status" value="1"/>
</dbReference>
<name>A0ABW3MDC7_9PSEU</name>
<sequence>MAADISQTGETLPVDVFFDDLNVLGQVYYARYPVLVDRGLTVFCERMGLRLGHEDLNVAVRELTLTYDQPLRKVGSVDLTLWVEAVARTSVSFGFRFRTGDVVHAYGQSVIVKVDRGTEHPAPWTEKTREQLTNRMFTGSHV</sequence>
<accession>A0ABW3MDC7</accession>
<keyword evidence="1" id="KW-0378">Hydrolase</keyword>
<protein>
    <submittedName>
        <fullName evidence="1">Acyl-CoA thioesterase</fullName>
        <ecNumber evidence="1">3.1.2.-</ecNumber>
    </submittedName>
</protein>
<dbReference type="Pfam" id="PF13279">
    <property type="entry name" value="4HBT_2"/>
    <property type="match status" value="1"/>
</dbReference>
<keyword evidence="2" id="KW-1185">Reference proteome</keyword>
<comment type="caution">
    <text evidence="1">The sequence shown here is derived from an EMBL/GenBank/DDBJ whole genome shotgun (WGS) entry which is preliminary data.</text>
</comment>
<dbReference type="Proteomes" id="UP001597045">
    <property type="component" value="Unassembled WGS sequence"/>
</dbReference>
<reference evidence="2" key="1">
    <citation type="journal article" date="2019" name="Int. J. Syst. Evol. Microbiol.">
        <title>The Global Catalogue of Microorganisms (GCM) 10K type strain sequencing project: providing services to taxonomists for standard genome sequencing and annotation.</title>
        <authorList>
            <consortium name="The Broad Institute Genomics Platform"/>
            <consortium name="The Broad Institute Genome Sequencing Center for Infectious Disease"/>
            <person name="Wu L."/>
            <person name="Ma J."/>
        </authorList>
    </citation>
    <scope>NUCLEOTIDE SEQUENCE [LARGE SCALE GENOMIC DNA]</scope>
    <source>
        <strain evidence="2">JCM 31486</strain>
    </source>
</reference>
<dbReference type="InterPro" id="IPR029069">
    <property type="entry name" value="HotDog_dom_sf"/>
</dbReference>
<dbReference type="CDD" id="cd00586">
    <property type="entry name" value="4HBT"/>
    <property type="match status" value="1"/>
</dbReference>
<dbReference type="EC" id="3.1.2.-" evidence="1"/>
<dbReference type="GO" id="GO:0016787">
    <property type="term" value="F:hydrolase activity"/>
    <property type="evidence" value="ECO:0007669"/>
    <property type="project" value="UniProtKB-KW"/>
</dbReference>
<dbReference type="Gene3D" id="3.10.129.10">
    <property type="entry name" value="Hotdog Thioesterase"/>
    <property type="match status" value="1"/>
</dbReference>
<evidence type="ECO:0000313" key="2">
    <source>
        <dbReference type="Proteomes" id="UP001597045"/>
    </source>
</evidence>
<gene>
    <name evidence="1" type="ORF">ACFQ1S_20195</name>
</gene>
<organism evidence="1 2">
    <name type="scientific">Kibdelosporangium lantanae</name>
    <dbReference type="NCBI Taxonomy" id="1497396"/>
    <lineage>
        <taxon>Bacteria</taxon>
        <taxon>Bacillati</taxon>
        <taxon>Actinomycetota</taxon>
        <taxon>Actinomycetes</taxon>
        <taxon>Pseudonocardiales</taxon>
        <taxon>Pseudonocardiaceae</taxon>
        <taxon>Kibdelosporangium</taxon>
    </lineage>
</organism>